<keyword evidence="3" id="KW-1185">Reference proteome</keyword>
<accession>A0ABU0EA00</accession>
<evidence type="ECO:0000256" key="1">
    <source>
        <dbReference type="SAM" id="MobiDB-lite"/>
    </source>
</evidence>
<comment type="caution">
    <text evidence="2">The sequence shown here is derived from an EMBL/GenBank/DDBJ whole genome shotgun (WGS) entry which is preliminary data.</text>
</comment>
<sequence length="204" mass="22051">MHSAIGFSGDADDVAQRRFWFGPPDSGAPSAIGVSGVIGRSTDVAILLVGLARYTAGLQIELAIRCRIDPDLGDRMLSSVGGLFAGVEFADGRAVAVGGRYSRNNRSTADQSVLTHWGGGGGREWSSTLWLTPAPPPGDPVLVVADPALAWTSRVAPWMPKRCERRSRRLRSCGRASQIRRTRPFSRHRSTYRPGAGSNGYFRR</sequence>
<evidence type="ECO:0000313" key="2">
    <source>
        <dbReference type="EMBL" id="MDQ0372058.1"/>
    </source>
</evidence>
<gene>
    <name evidence="2" type="ORF">J2X26_000355</name>
</gene>
<organism evidence="2 3">
    <name type="scientific">Cellulomonas humilata</name>
    <dbReference type="NCBI Taxonomy" id="144055"/>
    <lineage>
        <taxon>Bacteria</taxon>
        <taxon>Bacillati</taxon>
        <taxon>Actinomycetota</taxon>
        <taxon>Actinomycetes</taxon>
        <taxon>Micrococcales</taxon>
        <taxon>Cellulomonadaceae</taxon>
        <taxon>Cellulomonas</taxon>
    </lineage>
</organism>
<reference evidence="2 3" key="1">
    <citation type="submission" date="2023-07" db="EMBL/GenBank/DDBJ databases">
        <title>Sorghum-associated microbial communities from plants grown in Nebraska, USA.</title>
        <authorList>
            <person name="Schachtman D."/>
        </authorList>
    </citation>
    <scope>NUCLEOTIDE SEQUENCE [LARGE SCALE GENOMIC DNA]</scope>
    <source>
        <strain evidence="2 3">BE332</strain>
    </source>
</reference>
<protein>
    <submittedName>
        <fullName evidence="2">Uncharacterized protein</fullName>
    </submittedName>
</protein>
<evidence type="ECO:0000313" key="3">
    <source>
        <dbReference type="Proteomes" id="UP001239626"/>
    </source>
</evidence>
<dbReference type="EMBL" id="JAUSVB010000001">
    <property type="protein sequence ID" value="MDQ0372058.1"/>
    <property type="molecule type" value="Genomic_DNA"/>
</dbReference>
<name>A0ABU0EA00_9CELL</name>
<feature type="region of interest" description="Disordered" evidence="1">
    <location>
        <begin position="169"/>
        <end position="204"/>
    </location>
</feature>
<dbReference type="RefSeq" id="WP_307489291.1">
    <property type="nucleotide sequence ID" value="NZ_JAUSVB010000001.1"/>
</dbReference>
<dbReference type="Proteomes" id="UP001239626">
    <property type="component" value="Unassembled WGS sequence"/>
</dbReference>
<proteinExistence type="predicted"/>
<feature type="compositionally biased region" description="Basic residues" evidence="1">
    <location>
        <begin position="169"/>
        <end position="191"/>
    </location>
</feature>